<dbReference type="Proteomes" id="UP000240739">
    <property type="component" value="Unassembled WGS sequence"/>
</dbReference>
<keyword evidence="5" id="KW-0418">Kinase</keyword>
<dbReference type="InterPro" id="IPR050187">
    <property type="entry name" value="Lipid_Phosphate_FormReg"/>
</dbReference>
<accession>A0A2T4UJD2</accession>
<evidence type="ECO:0000256" key="6">
    <source>
        <dbReference type="ARBA" id="ARBA00022840"/>
    </source>
</evidence>
<keyword evidence="7" id="KW-0444">Lipid biosynthesis</keyword>
<dbReference type="Pfam" id="PF19279">
    <property type="entry name" value="YegS_C"/>
    <property type="match status" value="1"/>
</dbReference>
<dbReference type="RefSeq" id="WP_107567893.1">
    <property type="nucleotide sequence ID" value="NZ_PYYB01000001.1"/>
</dbReference>
<dbReference type="PANTHER" id="PTHR12358:SF54">
    <property type="entry name" value="SPHINGOSINE KINASE RELATED PROTEIN"/>
    <property type="match status" value="1"/>
</dbReference>
<reference evidence="10 11" key="1">
    <citation type="submission" date="2018-03" db="EMBL/GenBank/DDBJ databases">
        <title>Aquarubrobacter algicola gen. nov., sp. nov., a novel actinobacterium isolated from shallow eutrophic lake during the end of cyanobacterial harmful algal blooms.</title>
        <authorList>
            <person name="Chun S.J."/>
        </authorList>
    </citation>
    <scope>NUCLEOTIDE SEQUENCE [LARGE SCALE GENOMIC DNA]</scope>
    <source>
        <strain evidence="10 11">Seoho-28</strain>
    </source>
</reference>
<keyword evidence="8" id="KW-1208">Phospholipid metabolism</keyword>
<evidence type="ECO:0000256" key="2">
    <source>
        <dbReference type="ARBA" id="ARBA00005983"/>
    </source>
</evidence>
<keyword evidence="7" id="KW-0594">Phospholipid biosynthesis</keyword>
<gene>
    <name evidence="10" type="ORF">C7Y72_06620</name>
</gene>
<dbReference type="EMBL" id="PYYB01000001">
    <property type="protein sequence ID" value="PTL59348.1"/>
    <property type="molecule type" value="Genomic_DNA"/>
</dbReference>
<protein>
    <recommendedName>
        <fullName evidence="9">DAGKc domain-containing protein</fullName>
    </recommendedName>
</protein>
<dbReference type="Pfam" id="PF00781">
    <property type="entry name" value="DAGK_cat"/>
    <property type="match status" value="1"/>
</dbReference>
<organism evidence="10 11">
    <name type="scientific">Paraconexibacter algicola</name>
    <dbReference type="NCBI Taxonomy" id="2133960"/>
    <lineage>
        <taxon>Bacteria</taxon>
        <taxon>Bacillati</taxon>
        <taxon>Actinomycetota</taxon>
        <taxon>Thermoleophilia</taxon>
        <taxon>Solirubrobacterales</taxon>
        <taxon>Paraconexibacteraceae</taxon>
        <taxon>Paraconexibacter</taxon>
    </lineage>
</organism>
<dbReference type="InterPro" id="IPR017438">
    <property type="entry name" value="ATP-NAD_kinase_N"/>
</dbReference>
<evidence type="ECO:0000313" key="10">
    <source>
        <dbReference type="EMBL" id="PTL59348.1"/>
    </source>
</evidence>
<proteinExistence type="inferred from homology"/>
<evidence type="ECO:0000256" key="5">
    <source>
        <dbReference type="ARBA" id="ARBA00022777"/>
    </source>
</evidence>
<dbReference type="PANTHER" id="PTHR12358">
    <property type="entry name" value="SPHINGOSINE KINASE"/>
    <property type="match status" value="1"/>
</dbReference>
<dbReference type="InterPro" id="IPR045540">
    <property type="entry name" value="YegS/DAGK_C"/>
</dbReference>
<dbReference type="InterPro" id="IPR016064">
    <property type="entry name" value="NAD/diacylglycerol_kinase_sf"/>
</dbReference>
<evidence type="ECO:0000256" key="4">
    <source>
        <dbReference type="ARBA" id="ARBA00022741"/>
    </source>
</evidence>
<dbReference type="GO" id="GO:0016301">
    <property type="term" value="F:kinase activity"/>
    <property type="evidence" value="ECO:0007669"/>
    <property type="project" value="UniProtKB-KW"/>
</dbReference>
<dbReference type="Gene3D" id="3.40.50.10330">
    <property type="entry name" value="Probable inorganic polyphosphate/atp-NAD kinase, domain 1"/>
    <property type="match status" value="1"/>
</dbReference>
<comment type="caution">
    <text evidence="10">The sequence shown here is derived from an EMBL/GenBank/DDBJ whole genome shotgun (WGS) entry which is preliminary data.</text>
</comment>
<dbReference type="Gene3D" id="2.60.200.40">
    <property type="match status" value="1"/>
</dbReference>
<evidence type="ECO:0000259" key="9">
    <source>
        <dbReference type="PROSITE" id="PS50146"/>
    </source>
</evidence>
<evidence type="ECO:0000256" key="3">
    <source>
        <dbReference type="ARBA" id="ARBA00022679"/>
    </source>
</evidence>
<evidence type="ECO:0000313" key="11">
    <source>
        <dbReference type="Proteomes" id="UP000240739"/>
    </source>
</evidence>
<evidence type="ECO:0000256" key="7">
    <source>
        <dbReference type="ARBA" id="ARBA00023209"/>
    </source>
</evidence>
<dbReference type="SUPFAM" id="SSF111331">
    <property type="entry name" value="NAD kinase/diacylglycerol kinase-like"/>
    <property type="match status" value="1"/>
</dbReference>
<dbReference type="OrthoDB" id="142078at2"/>
<comment type="similarity">
    <text evidence="2">Belongs to the diacylglycerol/lipid kinase family.</text>
</comment>
<keyword evidence="11" id="KW-1185">Reference proteome</keyword>
<keyword evidence="3" id="KW-0808">Transferase</keyword>
<comment type="cofactor">
    <cofactor evidence="1">
        <name>Mg(2+)</name>
        <dbReference type="ChEBI" id="CHEBI:18420"/>
    </cofactor>
</comment>
<dbReference type="SMART" id="SM00046">
    <property type="entry name" value="DAGKc"/>
    <property type="match status" value="1"/>
</dbReference>
<dbReference type="GO" id="GO:0008654">
    <property type="term" value="P:phospholipid biosynthetic process"/>
    <property type="evidence" value="ECO:0007669"/>
    <property type="project" value="UniProtKB-KW"/>
</dbReference>
<keyword evidence="6" id="KW-0067">ATP-binding</keyword>
<evidence type="ECO:0000256" key="8">
    <source>
        <dbReference type="ARBA" id="ARBA00023264"/>
    </source>
</evidence>
<keyword evidence="4" id="KW-0547">Nucleotide-binding</keyword>
<dbReference type="GO" id="GO:0005524">
    <property type="term" value="F:ATP binding"/>
    <property type="evidence" value="ECO:0007669"/>
    <property type="project" value="UniProtKB-KW"/>
</dbReference>
<dbReference type="InterPro" id="IPR001206">
    <property type="entry name" value="Diacylglycerol_kinase_cat_dom"/>
</dbReference>
<dbReference type="PROSITE" id="PS50146">
    <property type="entry name" value="DAGK"/>
    <property type="match status" value="1"/>
</dbReference>
<feature type="domain" description="DAGKc" evidence="9">
    <location>
        <begin position="1"/>
        <end position="128"/>
    </location>
</feature>
<dbReference type="AlphaFoldDB" id="A0A2T4UJD2"/>
<name>A0A2T4UJD2_9ACTN</name>
<evidence type="ECO:0000256" key="1">
    <source>
        <dbReference type="ARBA" id="ARBA00001946"/>
    </source>
</evidence>
<sequence>MRTALVLNPASGSVRDPQAVVDLLQESGASEVVRFACGEEAAAVASGADRLIVAGGDGTIGPSARAAADAGVPLGVLPAGTANDFARALGLPLDLAAAARVALAPTPSTRPAEVCLTADDRPFVNAANAGLAVRAAREASGMKARLGPLAYMAGAVRAGLRAPAIGVQVTLDGRPFFDGEAWQVSVSGTGRFGGGSAVGETDQDDGLLDVTIVPAVNRRSLVRRAYGLRRGTLGEQHDVPHERARRVRVHLDADDDHRGFNVDGELVVVATLEVHVHPRRVAVIVP</sequence>
<keyword evidence="7" id="KW-0443">Lipid metabolism</keyword>